<feature type="compositionally biased region" description="Acidic residues" evidence="2">
    <location>
        <begin position="742"/>
        <end position="751"/>
    </location>
</feature>
<dbReference type="PROSITE" id="PS50013">
    <property type="entry name" value="CHROMO_2"/>
    <property type="match status" value="1"/>
</dbReference>
<feature type="region of interest" description="Disordered" evidence="2">
    <location>
        <begin position="267"/>
        <end position="620"/>
    </location>
</feature>
<dbReference type="InterPro" id="IPR023780">
    <property type="entry name" value="Chromo_domain"/>
</dbReference>
<name>A0A423VHJ6_CYTCH</name>
<dbReference type="AlphaFoldDB" id="A0A423VHJ6"/>
<dbReference type="OrthoDB" id="3543857at2759"/>
<feature type="domain" description="Chromo" evidence="3">
    <location>
        <begin position="624"/>
        <end position="687"/>
    </location>
</feature>
<feature type="compositionally biased region" description="Low complexity" evidence="2">
    <location>
        <begin position="539"/>
        <end position="551"/>
    </location>
</feature>
<gene>
    <name evidence="4" type="ORF">VSDG_08443</name>
</gene>
<dbReference type="InterPro" id="IPR016197">
    <property type="entry name" value="Chromo-like_dom_sf"/>
</dbReference>
<dbReference type="STRING" id="252740.A0A423VHJ6"/>
<dbReference type="Gene3D" id="2.40.50.40">
    <property type="match status" value="1"/>
</dbReference>
<dbReference type="EMBL" id="LJZO01000050">
    <property type="protein sequence ID" value="ROV90470.1"/>
    <property type="molecule type" value="Genomic_DNA"/>
</dbReference>
<proteinExistence type="predicted"/>
<organism evidence="4 5">
    <name type="scientific">Cytospora chrysosperma</name>
    <name type="common">Cytospora canker fungus</name>
    <name type="synonym">Sphaeria chrysosperma</name>
    <dbReference type="NCBI Taxonomy" id="252740"/>
    <lineage>
        <taxon>Eukaryota</taxon>
        <taxon>Fungi</taxon>
        <taxon>Dikarya</taxon>
        <taxon>Ascomycota</taxon>
        <taxon>Pezizomycotina</taxon>
        <taxon>Sordariomycetes</taxon>
        <taxon>Sordariomycetidae</taxon>
        <taxon>Diaporthales</taxon>
        <taxon>Cytosporaceae</taxon>
        <taxon>Cytospora</taxon>
    </lineage>
</organism>
<feature type="region of interest" description="Disordered" evidence="2">
    <location>
        <begin position="732"/>
        <end position="767"/>
    </location>
</feature>
<evidence type="ECO:0000256" key="2">
    <source>
        <dbReference type="SAM" id="MobiDB-lite"/>
    </source>
</evidence>
<evidence type="ECO:0000313" key="5">
    <source>
        <dbReference type="Proteomes" id="UP000284375"/>
    </source>
</evidence>
<feature type="compositionally biased region" description="Polar residues" evidence="2">
    <location>
        <begin position="329"/>
        <end position="338"/>
    </location>
</feature>
<accession>A0A423VHJ6</accession>
<feature type="compositionally biased region" description="Basic and acidic residues" evidence="2">
    <location>
        <begin position="658"/>
        <end position="684"/>
    </location>
</feature>
<dbReference type="InterPro" id="IPR000953">
    <property type="entry name" value="Chromo/chromo_shadow_dom"/>
</dbReference>
<feature type="compositionally biased region" description="Low complexity" evidence="2">
    <location>
        <begin position="427"/>
        <end position="448"/>
    </location>
</feature>
<feature type="compositionally biased region" description="Low complexity" evidence="2">
    <location>
        <begin position="457"/>
        <end position="471"/>
    </location>
</feature>
<feature type="compositionally biased region" description="Polar residues" evidence="2">
    <location>
        <begin position="500"/>
        <end position="529"/>
    </location>
</feature>
<feature type="compositionally biased region" description="Basic and acidic residues" evidence="2">
    <location>
        <begin position="349"/>
        <end position="359"/>
    </location>
</feature>
<comment type="caution">
    <text evidence="4">The sequence shown here is derived from an EMBL/GenBank/DDBJ whole genome shotgun (WGS) entry which is preliminary data.</text>
</comment>
<dbReference type="CDD" id="cd00024">
    <property type="entry name" value="CD_CSD"/>
    <property type="match status" value="1"/>
</dbReference>
<feature type="compositionally biased region" description="Low complexity" evidence="2">
    <location>
        <begin position="404"/>
        <end position="420"/>
    </location>
</feature>
<evidence type="ECO:0000313" key="4">
    <source>
        <dbReference type="EMBL" id="ROV90470.1"/>
    </source>
</evidence>
<comment type="subunit">
    <text evidence="1">Component of the NuA4 histone acetyltransferase complex.</text>
</comment>
<protein>
    <recommendedName>
        <fullName evidence="3">Chromo domain-containing protein</fullName>
    </recommendedName>
</protein>
<dbReference type="Proteomes" id="UP000284375">
    <property type="component" value="Unassembled WGS sequence"/>
</dbReference>
<sequence>MDEEGDLDCGWEGSAVSSFGRTPANGEAAVMVEYGQLVMVLLRRRRVGCRPQPRVTPERSIVLVVLSSVDLSFGRQKAIHVFDCPWTTTTQSSGLNASAVRVSRCVAGDIREHRSARRATITAPFPVSMAAGMATTNVSHFWDLYRSDLKLSKMTIKHELPSVRFDIPILPQAPKYRPGSGPPPPRIDLRLVHDTNAYIIDKIVLPLEPFTQRNDPRQRRVYYIIGWPDLPAARPVIDATKILDYVSPRALEDWEYQDALRREEAKEAEERAIQKGKVVAAPGKAPGAKPGMKRKAGRPPGARLMDAPPPEPLLDSDQEEMLQRRKSGPSLSTPQKSRLAQLVAEEEMLEHLEVVKEEDPASVIQRQLEGEAPSGDEMNVDAGIDLEEADAGDSWRPRSVASWASGGETSRASSSRTGASKKLPTNPASSFSRTSAAAATTTRGSPSAKFVGEHVDLSTSSSSLRLQTPTLQPISETPRPLPPHSSQSQKHKSSKPNPKGQAQSLSRTVVPSIETSMATGGQSTLSTSHYPVAHESMGRRGSSSSQPSTSPYGFTPIGGTFPRPPKRPAEDISPGADTPASTQSKERKKKQAEQSQPPSESVFDREVQDAADPAVGLVQEPQDYVVKRLEGDSILDGVHWFKVRWEGNWPPDQNPTWEPKENISAKLVKEYLNRKAKREAEKSSKNNTPNAKSSGPKKSKEKRQSSLAEWAKRYNSVSEAFEGKAELDATTDAMLGRRVNGEEPEDEEGGSYEELLVVEPGNDEDQKKAGIERKKRLDAQLAAQFASMARRGPRDV</sequence>
<reference evidence="4 5" key="1">
    <citation type="submission" date="2015-09" db="EMBL/GenBank/DDBJ databases">
        <title>Host preference determinants of Valsa canker pathogens revealed by comparative genomics.</title>
        <authorList>
            <person name="Yin Z."/>
            <person name="Huang L."/>
        </authorList>
    </citation>
    <scope>NUCLEOTIDE SEQUENCE [LARGE SCALE GENOMIC DNA]</scope>
    <source>
        <strain evidence="4 5">YSFL</strain>
    </source>
</reference>
<evidence type="ECO:0000256" key="1">
    <source>
        <dbReference type="ARBA" id="ARBA00011353"/>
    </source>
</evidence>
<evidence type="ECO:0000259" key="3">
    <source>
        <dbReference type="PROSITE" id="PS50013"/>
    </source>
</evidence>
<dbReference type="Pfam" id="PF00385">
    <property type="entry name" value="Chromo"/>
    <property type="match status" value="1"/>
</dbReference>
<feature type="region of interest" description="Disordered" evidence="2">
    <location>
        <begin position="645"/>
        <end position="709"/>
    </location>
</feature>
<dbReference type="GO" id="GO:0006338">
    <property type="term" value="P:chromatin remodeling"/>
    <property type="evidence" value="ECO:0007669"/>
    <property type="project" value="UniProtKB-ARBA"/>
</dbReference>
<feature type="compositionally biased region" description="Low complexity" evidence="2">
    <location>
        <begin position="275"/>
        <end position="290"/>
    </location>
</feature>
<keyword evidence="5" id="KW-1185">Reference proteome</keyword>
<dbReference type="SUPFAM" id="SSF54160">
    <property type="entry name" value="Chromo domain-like"/>
    <property type="match status" value="1"/>
</dbReference>